<dbReference type="InterPro" id="IPR041222">
    <property type="entry name" value="PriA_3primeBD"/>
</dbReference>
<comment type="cofactor">
    <cofactor evidence="12">
        <name>Zn(2+)</name>
        <dbReference type="ChEBI" id="CHEBI:29105"/>
    </cofactor>
    <text evidence="12">Binds 2 zinc ions per subunit.</text>
</comment>
<dbReference type="KEGG" id="rmr:Rmar_2052"/>
<keyword evidence="8 12" id="KW-0067">ATP-binding</keyword>
<feature type="binding site" evidence="12">
    <location>
        <position position="554"/>
    </location>
    <ligand>
        <name>Zn(2+)</name>
        <dbReference type="ChEBI" id="CHEBI:29105"/>
        <label>2</label>
    </ligand>
</feature>
<dbReference type="InterPro" id="IPR005259">
    <property type="entry name" value="PriA"/>
</dbReference>
<dbReference type="SUPFAM" id="SSF52540">
    <property type="entry name" value="P-loop containing nucleoside triphosphate hydrolases"/>
    <property type="match status" value="2"/>
</dbReference>
<dbReference type="Pfam" id="PF00271">
    <property type="entry name" value="Helicase_C"/>
    <property type="match status" value="1"/>
</dbReference>
<dbReference type="GO" id="GO:0006270">
    <property type="term" value="P:DNA replication initiation"/>
    <property type="evidence" value="ECO:0007669"/>
    <property type="project" value="TreeGrafter"/>
</dbReference>
<dbReference type="InterPro" id="IPR040498">
    <property type="entry name" value="PriA_CRR"/>
</dbReference>
<dbReference type="Pfam" id="PF17764">
    <property type="entry name" value="PriA_3primeBD"/>
    <property type="match status" value="1"/>
</dbReference>
<comment type="catalytic activity">
    <reaction evidence="11 12">
        <text>ATP + H2O = ADP + phosphate + H(+)</text>
        <dbReference type="Rhea" id="RHEA:13065"/>
        <dbReference type="ChEBI" id="CHEBI:15377"/>
        <dbReference type="ChEBI" id="CHEBI:15378"/>
        <dbReference type="ChEBI" id="CHEBI:30616"/>
        <dbReference type="ChEBI" id="CHEBI:43474"/>
        <dbReference type="ChEBI" id="CHEBI:456216"/>
        <dbReference type="EC" id="5.6.2.4"/>
    </reaction>
</comment>
<dbReference type="Pfam" id="PF00270">
    <property type="entry name" value="DEAD"/>
    <property type="match status" value="1"/>
</dbReference>
<evidence type="ECO:0000256" key="11">
    <source>
        <dbReference type="ARBA" id="ARBA00048988"/>
    </source>
</evidence>
<dbReference type="InterPro" id="IPR014001">
    <property type="entry name" value="Helicase_ATP-bd"/>
</dbReference>
<feature type="binding site" evidence="12">
    <location>
        <position position="557"/>
    </location>
    <ligand>
        <name>Zn(2+)</name>
        <dbReference type="ChEBI" id="CHEBI:29105"/>
        <label>2</label>
    </ligand>
</feature>
<feature type="domain" description="Helicase ATP-binding" evidence="13">
    <location>
        <begin position="294"/>
        <end position="461"/>
    </location>
</feature>
<dbReference type="PROSITE" id="PS51194">
    <property type="entry name" value="HELICASE_CTER"/>
    <property type="match status" value="1"/>
</dbReference>
<dbReference type="Pfam" id="PF18319">
    <property type="entry name" value="Zn_ribbon_PriA"/>
    <property type="match status" value="1"/>
</dbReference>
<reference evidence="15 16" key="1">
    <citation type="journal article" date="2009" name="Stand. Genomic Sci.">
        <title>Complete genome sequence of Rhodothermus marinus type strain (R-10).</title>
        <authorList>
            <person name="Nolan M."/>
            <person name="Tindall B.J."/>
            <person name="Pomrenke H."/>
            <person name="Lapidus A."/>
            <person name="Copeland A."/>
            <person name="Glavina Del Rio T."/>
            <person name="Lucas S."/>
            <person name="Chen F."/>
            <person name="Tice H."/>
            <person name="Cheng J.F."/>
            <person name="Saunders E."/>
            <person name="Han C."/>
            <person name="Bruce D."/>
            <person name="Goodwin L."/>
            <person name="Chain P."/>
            <person name="Pitluck S."/>
            <person name="Ovchinikova G."/>
            <person name="Pati A."/>
            <person name="Ivanova N."/>
            <person name="Mavromatis K."/>
            <person name="Chen A."/>
            <person name="Palaniappan K."/>
            <person name="Land M."/>
            <person name="Hauser L."/>
            <person name="Chang Y.J."/>
            <person name="Jeffries C.D."/>
            <person name="Brettin T."/>
            <person name="Goker M."/>
            <person name="Bristow J."/>
            <person name="Eisen J.A."/>
            <person name="Markowitz V."/>
            <person name="Hugenholtz P."/>
            <person name="Kyrpides N.C."/>
            <person name="Klenk H.P."/>
            <person name="Detter J.C."/>
        </authorList>
    </citation>
    <scope>NUCLEOTIDE SEQUENCE [LARGE SCALE GENOMIC DNA]</scope>
    <source>
        <strain evidence="16">ATCC 43812 / DSM 4252 / R-10</strain>
    </source>
</reference>
<dbReference type="CDD" id="cd17929">
    <property type="entry name" value="DEXHc_priA"/>
    <property type="match status" value="1"/>
</dbReference>
<proteinExistence type="inferred from homology"/>
<dbReference type="Proteomes" id="UP000002221">
    <property type="component" value="Chromosome"/>
</dbReference>
<feature type="binding site" evidence="12">
    <location>
        <position position="536"/>
    </location>
    <ligand>
        <name>Zn(2+)</name>
        <dbReference type="ChEBI" id="CHEBI:29105"/>
        <label>2</label>
    </ligand>
</feature>
<dbReference type="RefSeq" id="WP_012844544.1">
    <property type="nucleotide sequence ID" value="NC_013501.1"/>
</dbReference>
<dbReference type="eggNOG" id="COG1198">
    <property type="taxonomic scope" value="Bacteria"/>
</dbReference>
<dbReference type="Gene3D" id="3.40.1440.60">
    <property type="entry name" value="PriA, 3(prime) DNA-binding domain"/>
    <property type="match status" value="1"/>
</dbReference>
<organism evidence="15 16">
    <name type="scientific">Rhodothermus marinus (strain ATCC 43812 / DSM 4252 / R-10)</name>
    <name type="common">Rhodothermus obamensis</name>
    <dbReference type="NCBI Taxonomy" id="518766"/>
    <lineage>
        <taxon>Bacteria</taxon>
        <taxon>Pseudomonadati</taxon>
        <taxon>Rhodothermota</taxon>
        <taxon>Rhodothermia</taxon>
        <taxon>Rhodothermales</taxon>
        <taxon>Rhodothermaceae</taxon>
        <taxon>Rhodothermus</taxon>
    </lineage>
</organism>
<dbReference type="GO" id="GO:1990077">
    <property type="term" value="C:primosome complex"/>
    <property type="evidence" value="ECO:0007669"/>
    <property type="project" value="UniProtKB-UniRule"/>
</dbReference>
<evidence type="ECO:0000256" key="2">
    <source>
        <dbReference type="ARBA" id="ARBA00022705"/>
    </source>
</evidence>
<dbReference type="HOGENOM" id="CLU_013353_3_1_10"/>
<comment type="similarity">
    <text evidence="12">Belongs to the helicase family. PriA subfamily.</text>
</comment>
<keyword evidence="10 12" id="KW-0413">Isomerase</keyword>
<comment type="subunit">
    <text evidence="12">Component of the replication restart primosome.</text>
</comment>
<comment type="catalytic activity">
    <reaction evidence="12">
        <text>Couples ATP hydrolysis with the unwinding of duplex DNA by translocating in the 3'-5' direction.</text>
        <dbReference type="EC" id="5.6.2.4"/>
    </reaction>
</comment>
<sequence>MTAPPDIVQVALPLPLLQVFSYRVPPEWREAVRPGCRVLVPFGRRHLTGVVVPELPPDPLPSPLKPILDVLDDTPALTDELLRLTRWMADYYVCGWGEVIRAALPPGLEIESRRRLYPGHPPAEPPGERAAAVLRFVAEHPGTTIRRLRQELRFASYALLHRLVARGWLQLEESLEAPRVQIKKEQHVRFAPAYRTPAAQEAVLEKLRGARQRALVTALQALRLEGVAEPTRAELLARADASPATLRRLVELGVLELVEKEVIRSPLEAEPVPKAAPVTFHPEQQAALDRITEAIEARRFETFLLHGVTGSGKTEVYIAALKRVRAQGRTGIILVPEIALTPQTVRRFRAHFGDEVAVLHSRMSDGERYDTWRQLRAGRYPIVIGPRSAVLAPLENLGLIVVDEEHERSYKQFDPAPRYHARDVAVYRAYLNGAVCVLGSATPSLESYLNARSGKYTLLEMRRRAPAVGHTPARLPSVRLVDLRHTRLVNGNPLAPPLARAIAQRLERGEQVILLQNRRGFAPVLECAECGWSPHCPHCSVTLTYHKVQHQLRCHYCGYATRHPGTCRQCGAAALEPLGIGTQRVEEALRALFPEARVLRMDLDTTRGRRAHHRLLDRFARGEADILLGTQMVAKGLDFPRVTLVGVVNADTGLLLPDFRADEHTFQLLMQVAGRAGRADRPGEVLLQTRNPDHRVFRYLLRHDYAGLARELLAERHQLGYPPYARLAVLECSGPDEARVAELARSWTEHFQQVCHQHAGGHLIDTLGPTPALHERLKGRYRYHVLVKVPRRTGAPPLQPLLRQALETFPPLPRAYRLTLDIDPAGLS</sequence>
<name>D0MD21_RHOM4</name>
<keyword evidence="7 12" id="KW-0862">Zinc</keyword>
<dbReference type="AlphaFoldDB" id="D0MD21"/>
<keyword evidence="3 12" id="KW-0479">Metal-binding</keyword>
<evidence type="ECO:0000256" key="3">
    <source>
        <dbReference type="ARBA" id="ARBA00022723"/>
    </source>
</evidence>
<dbReference type="PROSITE" id="PS51192">
    <property type="entry name" value="HELICASE_ATP_BIND_1"/>
    <property type="match status" value="1"/>
</dbReference>
<dbReference type="Pfam" id="PF18074">
    <property type="entry name" value="PriA_C"/>
    <property type="match status" value="1"/>
</dbReference>
<feature type="binding site" evidence="12">
    <location>
        <position position="539"/>
    </location>
    <ligand>
        <name>Zn(2+)</name>
        <dbReference type="ChEBI" id="CHEBI:29105"/>
        <label>2</label>
    </ligand>
</feature>
<keyword evidence="5 12" id="KW-0378">Hydrolase</keyword>
<evidence type="ECO:0000256" key="8">
    <source>
        <dbReference type="ARBA" id="ARBA00022840"/>
    </source>
</evidence>
<evidence type="ECO:0000256" key="12">
    <source>
        <dbReference type="HAMAP-Rule" id="MF_00983"/>
    </source>
</evidence>
<comment type="function">
    <text evidence="12">Initiates the restart of stalled replication forks, which reloads the replicative helicase on sites other than the origin of replication. Recognizes and binds to abandoned replication forks and remodels them to uncover a helicase loading site. Promotes assembly of the primosome at these replication forks.</text>
</comment>
<feature type="domain" description="Helicase C-terminal" evidence="14">
    <location>
        <begin position="566"/>
        <end position="720"/>
    </location>
</feature>
<dbReference type="GO" id="GO:0043138">
    <property type="term" value="F:3'-5' DNA helicase activity"/>
    <property type="evidence" value="ECO:0007669"/>
    <property type="project" value="UniProtKB-EC"/>
</dbReference>
<dbReference type="EMBL" id="CP001807">
    <property type="protein sequence ID" value="ACY48933.1"/>
    <property type="molecule type" value="Genomic_DNA"/>
</dbReference>
<evidence type="ECO:0000259" key="14">
    <source>
        <dbReference type="PROSITE" id="PS51194"/>
    </source>
</evidence>
<dbReference type="GO" id="GO:0005524">
    <property type="term" value="F:ATP binding"/>
    <property type="evidence" value="ECO:0007669"/>
    <property type="project" value="UniProtKB-UniRule"/>
</dbReference>
<keyword evidence="16" id="KW-1185">Reference proteome</keyword>
<gene>
    <name evidence="12" type="primary">priA</name>
    <name evidence="15" type="ordered locus">Rmar_2052</name>
</gene>
<dbReference type="HAMAP" id="MF_00983">
    <property type="entry name" value="PriA"/>
    <property type="match status" value="1"/>
</dbReference>
<keyword evidence="2 12" id="KW-0235">DNA replication</keyword>
<evidence type="ECO:0000256" key="1">
    <source>
        <dbReference type="ARBA" id="ARBA00022515"/>
    </source>
</evidence>
<evidence type="ECO:0000256" key="10">
    <source>
        <dbReference type="ARBA" id="ARBA00023235"/>
    </source>
</evidence>
<dbReference type="Gene3D" id="3.40.50.300">
    <property type="entry name" value="P-loop containing nucleotide triphosphate hydrolases"/>
    <property type="match status" value="2"/>
</dbReference>
<dbReference type="OrthoDB" id="9759544at2"/>
<keyword evidence="4 12" id="KW-0547">Nucleotide-binding</keyword>
<evidence type="ECO:0000256" key="4">
    <source>
        <dbReference type="ARBA" id="ARBA00022741"/>
    </source>
</evidence>
<feature type="binding site" evidence="12">
    <location>
        <position position="527"/>
    </location>
    <ligand>
        <name>Zn(2+)</name>
        <dbReference type="ChEBI" id="CHEBI:29105"/>
        <label>1</label>
    </ligand>
</feature>
<feature type="binding site" evidence="12">
    <location>
        <position position="567"/>
    </location>
    <ligand>
        <name>Zn(2+)</name>
        <dbReference type="ChEBI" id="CHEBI:29105"/>
        <label>1</label>
    </ligand>
</feature>
<evidence type="ECO:0000259" key="13">
    <source>
        <dbReference type="PROSITE" id="PS51192"/>
    </source>
</evidence>
<dbReference type="CDD" id="cd18804">
    <property type="entry name" value="SF2_C_priA"/>
    <property type="match status" value="1"/>
</dbReference>
<dbReference type="FunFam" id="3.40.50.300:FF:000489">
    <property type="entry name" value="Primosome assembly protein PriA"/>
    <property type="match status" value="1"/>
</dbReference>
<keyword evidence="1 12" id="KW-0639">Primosome</keyword>
<evidence type="ECO:0000256" key="7">
    <source>
        <dbReference type="ARBA" id="ARBA00022833"/>
    </source>
</evidence>
<dbReference type="InterPro" id="IPR041236">
    <property type="entry name" value="PriA_C"/>
</dbReference>
<accession>D0MD21</accession>
<dbReference type="SMART" id="SM00490">
    <property type="entry name" value="HELICc"/>
    <property type="match status" value="1"/>
</dbReference>
<dbReference type="GO" id="GO:0006310">
    <property type="term" value="P:DNA recombination"/>
    <property type="evidence" value="ECO:0007669"/>
    <property type="project" value="InterPro"/>
</dbReference>
<feature type="binding site" evidence="12">
    <location>
        <position position="570"/>
    </location>
    <ligand>
        <name>Zn(2+)</name>
        <dbReference type="ChEBI" id="CHEBI:29105"/>
        <label>1</label>
    </ligand>
</feature>
<evidence type="ECO:0000313" key="16">
    <source>
        <dbReference type="Proteomes" id="UP000002221"/>
    </source>
</evidence>
<dbReference type="EC" id="5.6.2.4" evidence="12"/>
<evidence type="ECO:0000313" key="15">
    <source>
        <dbReference type="EMBL" id="ACY48933.1"/>
    </source>
</evidence>
<evidence type="ECO:0000256" key="6">
    <source>
        <dbReference type="ARBA" id="ARBA00022806"/>
    </source>
</evidence>
<dbReference type="InterPro" id="IPR042115">
    <property type="entry name" value="PriA_3primeBD_sf"/>
</dbReference>
<dbReference type="STRING" id="518766.Rmar_2052"/>
<feature type="binding site" evidence="12">
    <location>
        <position position="530"/>
    </location>
    <ligand>
        <name>Zn(2+)</name>
        <dbReference type="ChEBI" id="CHEBI:29105"/>
        <label>1</label>
    </ligand>
</feature>
<dbReference type="GO" id="GO:0003677">
    <property type="term" value="F:DNA binding"/>
    <property type="evidence" value="ECO:0007669"/>
    <property type="project" value="UniProtKB-UniRule"/>
</dbReference>
<dbReference type="GO" id="GO:0006302">
    <property type="term" value="P:double-strand break repair"/>
    <property type="evidence" value="ECO:0007669"/>
    <property type="project" value="InterPro"/>
</dbReference>
<dbReference type="NCBIfam" id="TIGR00595">
    <property type="entry name" value="priA"/>
    <property type="match status" value="1"/>
</dbReference>
<keyword evidence="6 12" id="KW-0347">Helicase</keyword>
<dbReference type="GO" id="GO:0016887">
    <property type="term" value="F:ATP hydrolysis activity"/>
    <property type="evidence" value="ECO:0007669"/>
    <property type="project" value="RHEA"/>
</dbReference>
<dbReference type="InterPro" id="IPR027417">
    <property type="entry name" value="P-loop_NTPase"/>
</dbReference>
<dbReference type="PANTHER" id="PTHR30580:SF0">
    <property type="entry name" value="PRIMOSOMAL PROTEIN N"/>
    <property type="match status" value="1"/>
</dbReference>
<evidence type="ECO:0000256" key="9">
    <source>
        <dbReference type="ARBA" id="ARBA00023125"/>
    </source>
</evidence>
<dbReference type="SMART" id="SM00487">
    <property type="entry name" value="DEXDc"/>
    <property type="match status" value="1"/>
</dbReference>
<protein>
    <recommendedName>
        <fullName evidence="12">Replication restart protein PriA</fullName>
    </recommendedName>
    <alternativeName>
        <fullName evidence="12">ATP-dependent DNA helicase PriA</fullName>
        <ecNumber evidence="12">5.6.2.4</ecNumber>
    </alternativeName>
    <alternativeName>
        <fullName evidence="12">DNA 3'-5' helicase PriA</fullName>
    </alternativeName>
</protein>
<dbReference type="FunFam" id="3.40.1440.60:FF:000001">
    <property type="entry name" value="Primosomal protein N"/>
    <property type="match status" value="1"/>
</dbReference>
<dbReference type="InterPro" id="IPR011545">
    <property type="entry name" value="DEAD/DEAH_box_helicase_dom"/>
</dbReference>
<evidence type="ECO:0000256" key="5">
    <source>
        <dbReference type="ARBA" id="ARBA00022801"/>
    </source>
</evidence>
<dbReference type="GO" id="GO:0006269">
    <property type="term" value="P:DNA replication, synthesis of primer"/>
    <property type="evidence" value="ECO:0007669"/>
    <property type="project" value="UniProtKB-KW"/>
</dbReference>
<dbReference type="InterPro" id="IPR001650">
    <property type="entry name" value="Helicase_C-like"/>
</dbReference>
<dbReference type="PANTHER" id="PTHR30580">
    <property type="entry name" value="PRIMOSOMAL PROTEIN N"/>
    <property type="match status" value="1"/>
</dbReference>
<keyword evidence="9 12" id="KW-0238">DNA-binding</keyword>
<dbReference type="GO" id="GO:0008270">
    <property type="term" value="F:zinc ion binding"/>
    <property type="evidence" value="ECO:0007669"/>
    <property type="project" value="UniProtKB-UniRule"/>
</dbReference>